<protein>
    <submittedName>
        <fullName evidence="2">Uncharacterized protein DUF4352</fullName>
    </submittedName>
</protein>
<reference evidence="2 3" key="1">
    <citation type="submission" date="2018-08" db="EMBL/GenBank/DDBJ databases">
        <title>Sequencing the genomes of 1000 actinobacteria strains.</title>
        <authorList>
            <person name="Klenk H.-P."/>
        </authorList>
    </citation>
    <scope>NUCLEOTIDE SEQUENCE [LARGE SCALE GENOMIC DNA]</scope>
    <source>
        <strain evidence="2 3">DSM 43927</strain>
    </source>
</reference>
<dbReference type="PROSITE" id="PS51257">
    <property type="entry name" value="PROKAR_LIPOPROTEIN"/>
    <property type="match status" value="1"/>
</dbReference>
<organism evidence="2 3">
    <name type="scientific">Thermomonospora umbrina</name>
    <dbReference type="NCBI Taxonomy" id="111806"/>
    <lineage>
        <taxon>Bacteria</taxon>
        <taxon>Bacillati</taxon>
        <taxon>Actinomycetota</taxon>
        <taxon>Actinomycetes</taxon>
        <taxon>Streptosporangiales</taxon>
        <taxon>Thermomonosporaceae</taxon>
        <taxon>Thermomonospora</taxon>
    </lineage>
</organism>
<evidence type="ECO:0000313" key="3">
    <source>
        <dbReference type="Proteomes" id="UP000256661"/>
    </source>
</evidence>
<accession>A0A3D9SVF5</accession>
<dbReference type="Pfam" id="PF11611">
    <property type="entry name" value="DUF4352"/>
    <property type="match status" value="1"/>
</dbReference>
<dbReference type="InterPro" id="IPR029051">
    <property type="entry name" value="DUF4352"/>
</dbReference>
<proteinExistence type="predicted"/>
<name>A0A3D9SVF5_9ACTN</name>
<dbReference type="Proteomes" id="UP000256661">
    <property type="component" value="Unassembled WGS sequence"/>
</dbReference>
<gene>
    <name evidence="2" type="ORF">DFJ69_5295</name>
</gene>
<evidence type="ECO:0000259" key="1">
    <source>
        <dbReference type="Pfam" id="PF11611"/>
    </source>
</evidence>
<evidence type="ECO:0000313" key="2">
    <source>
        <dbReference type="EMBL" id="REE99778.1"/>
    </source>
</evidence>
<keyword evidence="3" id="KW-1185">Reference proteome</keyword>
<dbReference type="AlphaFoldDB" id="A0A3D9SVF5"/>
<dbReference type="RefSeq" id="WP_116025025.1">
    <property type="nucleotide sequence ID" value="NZ_QTTT01000001.1"/>
</dbReference>
<dbReference type="EMBL" id="QTTT01000001">
    <property type="protein sequence ID" value="REE99778.1"/>
    <property type="molecule type" value="Genomic_DNA"/>
</dbReference>
<sequence>MRSLVPATGLLLLASLLTGCSGDDGDGDGAAPAATYLLPARTARPDEKAVRPVTAVDGDTSFTVIGITTGLPELAGSHADVKAEKGQFVRIRLILVNNGRTTALVDVMKQRLRTADGASHRPDLNAMLIKRQPQKFDAGAAVRVEFDIWYDIPTGARPTAMTLYGGSTLTDLKDVEGTSLLF</sequence>
<dbReference type="OrthoDB" id="4554997at2"/>
<comment type="caution">
    <text evidence="2">The sequence shown here is derived from an EMBL/GenBank/DDBJ whole genome shotgun (WGS) entry which is preliminary data.</text>
</comment>
<feature type="domain" description="DUF4352" evidence="1">
    <location>
        <begin position="55"/>
        <end position="163"/>
    </location>
</feature>